<dbReference type="Proteomes" id="UP001633002">
    <property type="component" value="Unassembled WGS sequence"/>
</dbReference>
<feature type="region of interest" description="Disordered" evidence="2">
    <location>
        <begin position="554"/>
        <end position="584"/>
    </location>
</feature>
<sequence>MDGQTIVVPTGSCAVSHLSYLAAAYVSSYGLASSRQPRSLEPPLGNLCTKGAARRKLRKDLHKPIGIGSVTCYYGKNYENTRRREPYSSDSHSGSERLLTTIHGSQGVGDFNEERYTGHKDGYDGAKGLHRNLGSQGKHLVKENSWAGSDKVENVTVSGASEGRNVKCIEEDGDENIDGRMLDRRARPLDQENELGGGNRRNSNARPPVLSIPKSELMKIEELRFSGDLREGDSGPQVLNLQRALFWLGHLPGLSLTGYFGPETARALQEFHTAHGIPSSGVWGFQSQQALRKYFQPESYRVDPLDKSTPKGPMRSSPSRVSHTWPLAKGISGKIVEGGQRARQAVQIWYSKALPEMISSMSASPQMASVSGRVGIIVLSVVIVSSLAKVWLSMFRRPQGQSVRRRVMSLRNDGSLRDTTRRALRTHTVRPQGPPVKSSENEGFTRRPRNRGRSSSPNQQEDSNSLLDRLVLFDGQVLRGDGPQTSKTLPSMSAGSDILAQKDADDTARSSVWNRVSHASQMEQPYQSGLEVDQGKEIYGIDRYVKLEADPPRKHNLLSRYDPSSRLTGREPGRSQRETLYDSPNPSWSAWMGNFFPSMVKAGTSSHKPGFRRTVRRGNSPVRTRTSERGHGEGKPPFRFNRVEKGAMDDSDSGRWQDDDEADLRRRVDELHRAVQAAEQTRMAAMRALAEERMRSLELEVKISRQKEAAVSLEEEVRVLKESHDALLASLRKKYSSSAAARAAAALLYQNWDNSDSNARV</sequence>
<protein>
    <recommendedName>
        <fullName evidence="3">Peptidoglycan binding-like domain-containing protein</fullName>
    </recommendedName>
</protein>
<feature type="coiled-coil region" evidence="1">
    <location>
        <begin position="661"/>
        <end position="723"/>
    </location>
</feature>
<evidence type="ECO:0000313" key="5">
    <source>
        <dbReference type="Proteomes" id="UP001633002"/>
    </source>
</evidence>
<feature type="region of interest" description="Disordered" evidence="2">
    <location>
        <begin position="402"/>
        <end position="464"/>
    </location>
</feature>
<dbReference type="InterPro" id="IPR036365">
    <property type="entry name" value="PGBD-like_sf"/>
</dbReference>
<feature type="compositionally biased region" description="Basic and acidic residues" evidence="2">
    <location>
        <begin position="568"/>
        <end position="580"/>
    </location>
</feature>
<feature type="compositionally biased region" description="Basic and acidic residues" evidence="2">
    <location>
        <begin position="625"/>
        <end position="659"/>
    </location>
</feature>
<gene>
    <name evidence="4" type="ORF">R1sor_018950</name>
</gene>
<evidence type="ECO:0000259" key="3">
    <source>
        <dbReference type="Pfam" id="PF01471"/>
    </source>
</evidence>
<dbReference type="EMBL" id="JBJQOH010000001">
    <property type="protein sequence ID" value="KAL3700928.1"/>
    <property type="molecule type" value="Genomic_DNA"/>
</dbReference>
<name>A0ABD3IB60_9MARC</name>
<dbReference type="SUPFAM" id="SSF47090">
    <property type="entry name" value="PGBD-like"/>
    <property type="match status" value="1"/>
</dbReference>
<evidence type="ECO:0000256" key="1">
    <source>
        <dbReference type="SAM" id="Coils"/>
    </source>
</evidence>
<feature type="region of interest" description="Disordered" evidence="2">
    <location>
        <begin position="185"/>
        <end position="209"/>
    </location>
</feature>
<dbReference type="InterPro" id="IPR002477">
    <property type="entry name" value="Peptidoglycan-bd-like"/>
</dbReference>
<accession>A0ABD3IB60</accession>
<feature type="region of interest" description="Disordered" evidence="2">
    <location>
        <begin position="603"/>
        <end position="659"/>
    </location>
</feature>
<proteinExistence type="predicted"/>
<dbReference type="InterPro" id="IPR036366">
    <property type="entry name" value="PGBDSf"/>
</dbReference>
<organism evidence="4 5">
    <name type="scientific">Riccia sorocarpa</name>
    <dbReference type="NCBI Taxonomy" id="122646"/>
    <lineage>
        <taxon>Eukaryota</taxon>
        <taxon>Viridiplantae</taxon>
        <taxon>Streptophyta</taxon>
        <taxon>Embryophyta</taxon>
        <taxon>Marchantiophyta</taxon>
        <taxon>Marchantiopsida</taxon>
        <taxon>Marchantiidae</taxon>
        <taxon>Marchantiales</taxon>
        <taxon>Ricciaceae</taxon>
        <taxon>Riccia</taxon>
    </lineage>
</organism>
<keyword evidence="1" id="KW-0175">Coiled coil</keyword>
<comment type="caution">
    <text evidence="4">The sequence shown here is derived from an EMBL/GenBank/DDBJ whole genome shotgun (WGS) entry which is preliminary data.</text>
</comment>
<reference evidence="4 5" key="1">
    <citation type="submission" date="2024-09" db="EMBL/GenBank/DDBJ databases">
        <title>Chromosome-scale assembly of Riccia sorocarpa.</title>
        <authorList>
            <person name="Paukszto L."/>
        </authorList>
    </citation>
    <scope>NUCLEOTIDE SEQUENCE [LARGE SCALE GENOMIC DNA]</scope>
    <source>
        <strain evidence="4">LP-2024</strain>
        <tissue evidence="4">Aerial parts of the thallus</tissue>
    </source>
</reference>
<evidence type="ECO:0000256" key="2">
    <source>
        <dbReference type="SAM" id="MobiDB-lite"/>
    </source>
</evidence>
<evidence type="ECO:0000313" key="4">
    <source>
        <dbReference type="EMBL" id="KAL3700928.1"/>
    </source>
</evidence>
<feature type="domain" description="Peptidoglycan binding-like" evidence="3">
    <location>
        <begin position="234"/>
        <end position="291"/>
    </location>
</feature>
<dbReference type="Gene3D" id="1.10.101.10">
    <property type="entry name" value="PGBD-like superfamily/PGBD"/>
    <property type="match status" value="1"/>
</dbReference>
<dbReference type="AlphaFoldDB" id="A0ABD3IB60"/>
<dbReference type="Pfam" id="PF01471">
    <property type="entry name" value="PG_binding_1"/>
    <property type="match status" value="1"/>
</dbReference>
<keyword evidence="5" id="KW-1185">Reference proteome</keyword>